<dbReference type="UniPathway" id="UPA00077">
    <property type="reaction ID" value="UER00154"/>
</dbReference>
<evidence type="ECO:0000313" key="9">
    <source>
        <dbReference type="Proteomes" id="UP000185746"/>
    </source>
</evidence>
<comment type="function">
    <text evidence="6">Catalyzes the conversion of 7,8-dihydroneopterin to 6-hydroxymethyl-7,8-dihydropterin.</text>
</comment>
<evidence type="ECO:0000256" key="4">
    <source>
        <dbReference type="ARBA" id="ARBA00022909"/>
    </source>
</evidence>
<dbReference type="PANTHER" id="PTHR42844">
    <property type="entry name" value="DIHYDRONEOPTERIN ALDOLASE 1-RELATED"/>
    <property type="match status" value="1"/>
</dbReference>
<evidence type="ECO:0000256" key="2">
    <source>
        <dbReference type="ARBA" id="ARBA00005013"/>
    </source>
</evidence>
<dbReference type="NCBIfam" id="TIGR00525">
    <property type="entry name" value="folB"/>
    <property type="match status" value="1"/>
</dbReference>
<evidence type="ECO:0000256" key="3">
    <source>
        <dbReference type="ARBA" id="ARBA00005708"/>
    </source>
</evidence>
<dbReference type="InterPro" id="IPR006157">
    <property type="entry name" value="FolB_dom"/>
</dbReference>
<dbReference type="GO" id="GO:0004150">
    <property type="term" value="F:dihydroneopterin aldolase activity"/>
    <property type="evidence" value="ECO:0007669"/>
    <property type="project" value="UniProtKB-UniRule"/>
</dbReference>
<dbReference type="GO" id="GO:0005737">
    <property type="term" value="C:cytoplasm"/>
    <property type="evidence" value="ECO:0007669"/>
    <property type="project" value="TreeGrafter"/>
</dbReference>
<feature type="domain" description="Dihydroneopterin aldolase/epimerase" evidence="7">
    <location>
        <begin position="4"/>
        <end position="118"/>
    </location>
</feature>
<dbReference type="Gene3D" id="3.30.1130.10">
    <property type="match status" value="1"/>
</dbReference>
<dbReference type="SUPFAM" id="SSF55620">
    <property type="entry name" value="Tetrahydrobiopterin biosynthesis enzymes-like"/>
    <property type="match status" value="1"/>
</dbReference>
<evidence type="ECO:0000256" key="6">
    <source>
        <dbReference type="RuleBase" id="RU362079"/>
    </source>
</evidence>
<keyword evidence="9" id="KW-1185">Reference proteome</keyword>
<gene>
    <name evidence="8" type="ORF">BI350_00730</name>
</gene>
<organism evidence="8 9">
    <name type="scientific">Sporosarcina ureilytica</name>
    <dbReference type="NCBI Taxonomy" id="298596"/>
    <lineage>
        <taxon>Bacteria</taxon>
        <taxon>Bacillati</taxon>
        <taxon>Bacillota</taxon>
        <taxon>Bacilli</taxon>
        <taxon>Bacillales</taxon>
        <taxon>Caryophanaceae</taxon>
        <taxon>Sporosarcina</taxon>
    </lineage>
</organism>
<keyword evidence="5 6" id="KW-0456">Lyase</keyword>
<evidence type="ECO:0000259" key="7">
    <source>
        <dbReference type="SMART" id="SM00905"/>
    </source>
</evidence>
<dbReference type="CDD" id="cd00534">
    <property type="entry name" value="DHNA_DHNTPE"/>
    <property type="match status" value="1"/>
</dbReference>
<dbReference type="Proteomes" id="UP000185746">
    <property type="component" value="Chromosome"/>
</dbReference>
<dbReference type="SMART" id="SM00905">
    <property type="entry name" value="FolB"/>
    <property type="match status" value="1"/>
</dbReference>
<dbReference type="Pfam" id="PF02152">
    <property type="entry name" value="FolB"/>
    <property type="match status" value="1"/>
</dbReference>
<dbReference type="EC" id="4.1.2.25" evidence="6"/>
<proteinExistence type="inferred from homology"/>
<evidence type="ECO:0000256" key="1">
    <source>
        <dbReference type="ARBA" id="ARBA00001353"/>
    </source>
</evidence>
<dbReference type="KEGG" id="surl:BI350_00730"/>
<reference evidence="8 9" key="1">
    <citation type="submission" date="2016-09" db="EMBL/GenBank/DDBJ databases">
        <title>Complete genome sequence of the Lysinibacillus sphaericus LMG 22257, a specie of Bacillus with ureolytic activity that can effectively biodeposit calcium carbonate.</title>
        <authorList>
            <person name="Yan W."/>
        </authorList>
    </citation>
    <scope>NUCLEOTIDE SEQUENCE [LARGE SCALE GENOMIC DNA]</scope>
    <source>
        <strain evidence="8 9">LMG 22257</strain>
    </source>
</reference>
<comment type="catalytic activity">
    <reaction evidence="1 6">
        <text>7,8-dihydroneopterin = 6-hydroxymethyl-7,8-dihydropterin + glycolaldehyde</text>
        <dbReference type="Rhea" id="RHEA:10540"/>
        <dbReference type="ChEBI" id="CHEBI:17001"/>
        <dbReference type="ChEBI" id="CHEBI:17071"/>
        <dbReference type="ChEBI" id="CHEBI:44841"/>
        <dbReference type="EC" id="4.1.2.25"/>
    </reaction>
</comment>
<dbReference type="InterPro" id="IPR006156">
    <property type="entry name" value="Dihydroneopterin_aldolase"/>
</dbReference>
<dbReference type="NCBIfam" id="TIGR00526">
    <property type="entry name" value="folB_dom"/>
    <property type="match status" value="1"/>
</dbReference>
<name>A0A1D8JC56_9BACL</name>
<accession>A0A1D8JC56</accession>
<dbReference type="GO" id="GO:0046656">
    <property type="term" value="P:folic acid biosynthetic process"/>
    <property type="evidence" value="ECO:0007669"/>
    <property type="project" value="UniProtKB-UniRule"/>
</dbReference>
<dbReference type="AlphaFoldDB" id="A0A1D8JC56"/>
<evidence type="ECO:0000313" key="8">
    <source>
        <dbReference type="EMBL" id="AOV06288.1"/>
    </source>
</evidence>
<dbReference type="EMBL" id="CP017560">
    <property type="protein sequence ID" value="AOV06288.1"/>
    <property type="molecule type" value="Genomic_DNA"/>
</dbReference>
<dbReference type="GO" id="GO:0046654">
    <property type="term" value="P:tetrahydrofolate biosynthetic process"/>
    <property type="evidence" value="ECO:0007669"/>
    <property type="project" value="UniProtKB-UniRule"/>
</dbReference>
<sequence length="122" mass="13616">MDYIHLNEMAFYGYHGVLQEETKLGQRFRVTVSLATNLKEAGKTDDLSKTVNYAEVYELCKEIVEGPPVKLIETVAENVADCILFNYADQVSGVRVQLIKPDPPIAGHYNSVAIDITRGHFA</sequence>
<protein>
    <recommendedName>
        <fullName evidence="6">7,8-dihydroneopterin aldolase</fullName>
        <ecNumber evidence="6">4.1.2.25</ecNumber>
    </recommendedName>
</protein>
<dbReference type="PANTHER" id="PTHR42844:SF1">
    <property type="entry name" value="DIHYDRONEOPTERIN ALDOLASE 1-RELATED"/>
    <property type="match status" value="1"/>
</dbReference>
<dbReference type="FunFam" id="3.30.1130.10:FF:000003">
    <property type="entry name" value="7,8-dihydroneopterin aldolase"/>
    <property type="match status" value="1"/>
</dbReference>
<evidence type="ECO:0000256" key="5">
    <source>
        <dbReference type="ARBA" id="ARBA00023239"/>
    </source>
</evidence>
<comment type="pathway">
    <text evidence="2 6">Cofactor biosynthesis; tetrahydrofolate biosynthesis; 2-amino-4-hydroxy-6-hydroxymethyl-7,8-dihydropteridine diphosphate from 7,8-dihydroneopterin triphosphate: step 3/4.</text>
</comment>
<comment type="similarity">
    <text evidence="3 6">Belongs to the DHNA family.</text>
</comment>
<keyword evidence="4 6" id="KW-0289">Folate biosynthesis</keyword>
<dbReference type="RefSeq" id="WP_075526383.1">
    <property type="nucleotide sequence ID" value="NZ_CP017560.1"/>
</dbReference>
<dbReference type="InterPro" id="IPR043133">
    <property type="entry name" value="GTP-CH-I_C/QueF"/>
</dbReference>